<accession>A0A8H3W1I1</accession>
<proteinExistence type="predicted"/>
<organism evidence="1 2">
    <name type="scientific">Colletotrichum asianum</name>
    <dbReference type="NCBI Taxonomy" id="702518"/>
    <lineage>
        <taxon>Eukaryota</taxon>
        <taxon>Fungi</taxon>
        <taxon>Dikarya</taxon>
        <taxon>Ascomycota</taxon>
        <taxon>Pezizomycotina</taxon>
        <taxon>Sordariomycetes</taxon>
        <taxon>Hypocreomycetidae</taxon>
        <taxon>Glomerellales</taxon>
        <taxon>Glomerellaceae</taxon>
        <taxon>Colletotrichum</taxon>
        <taxon>Colletotrichum gloeosporioides species complex</taxon>
    </lineage>
</organism>
<comment type="caution">
    <text evidence="1">The sequence shown here is derived from an EMBL/GenBank/DDBJ whole genome shotgun (WGS) entry which is preliminary data.</text>
</comment>
<sequence length="144" mass="16187">MARLGDVAEWSEQSNSHFFFFFGFSVGELVMGSRNILLPAALCAWKRRHDGKAGTLVVLGLCMGFMASASWEETNGCLKAYEERMGKMERTRIARAQQYLFPHHSIGGRVWVVSSSIAELTNIPQPTARRKVKSDVTLKQKFDT</sequence>
<evidence type="ECO:0000313" key="2">
    <source>
        <dbReference type="Proteomes" id="UP000434172"/>
    </source>
</evidence>
<reference evidence="1 2" key="1">
    <citation type="submission" date="2019-12" db="EMBL/GenBank/DDBJ databases">
        <title>A genome sequence resource for the geographically widespread anthracnose pathogen Colletotrichum asianum.</title>
        <authorList>
            <person name="Meng Y."/>
        </authorList>
    </citation>
    <scope>NUCLEOTIDE SEQUENCE [LARGE SCALE GENOMIC DNA]</scope>
    <source>
        <strain evidence="1 2">ICMP 18580</strain>
    </source>
</reference>
<dbReference type="EMBL" id="WOWK01000095">
    <property type="protein sequence ID" value="KAF0319438.1"/>
    <property type="molecule type" value="Genomic_DNA"/>
</dbReference>
<keyword evidence="2" id="KW-1185">Reference proteome</keyword>
<dbReference type="Proteomes" id="UP000434172">
    <property type="component" value="Unassembled WGS sequence"/>
</dbReference>
<evidence type="ECO:0000313" key="1">
    <source>
        <dbReference type="EMBL" id="KAF0319438.1"/>
    </source>
</evidence>
<protein>
    <submittedName>
        <fullName evidence="1">Uncharacterized protein</fullName>
    </submittedName>
</protein>
<dbReference type="AlphaFoldDB" id="A0A8H3W1I1"/>
<name>A0A8H3W1I1_9PEZI</name>
<gene>
    <name evidence="1" type="ORF">GQ607_013257</name>
</gene>